<evidence type="ECO:0000256" key="1">
    <source>
        <dbReference type="SAM" id="MobiDB-lite"/>
    </source>
</evidence>
<comment type="caution">
    <text evidence="2">The sequence shown here is derived from an EMBL/GenBank/DDBJ whole genome shotgun (WGS) entry which is preliminary data.</text>
</comment>
<dbReference type="OrthoDB" id="10523975at2759"/>
<sequence length="118" mass="13440">PFSERKFQIFFSFNQSQKETWCVEGVDFHNYMEITCNIEKARKFLWVRVGEGAIQTPSCGIRSIYMSKDGVDFEKIEDLESIFDNSNTSELPNCSPQSMMYGDGASYNSSDDETTAGK</sequence>
<feature type="non-terminal residue" evidence="2">
    <location>
        <position position="1"/>
    </location>
</feature>
<reference evidence="2" key="1">
    <citation type="submission" date="2020-03" db="EMBL/GenBank/DDBJ databases">
        <authorList>
            <person name="Chebbi M.A."/>
            <person name="Drezen J.M."/>
        </authorList>
    </citation>
    <scope>NUCLEOTIDE SEQUENCE</scope>
    <source>
        <tissue evidence="2">Whole body</tissue>
    </source>
</reference>
<dbReference type="EMBL" id="JAAOIC020000023">
    <property type="protein sequence ID" value="KAG8040382.1"/>
    <property type="molecule type" value="Genomic_DNA"/>
</dbReference>
<dbReference type="Proteomes" id="UP000729913">
    <property type="component" value="Unassembled WGS sequence"/>
</dbReference>
<evidence type="ECO:0000313" key="2">
    <source>
        <dbReference type="EMBL" id="KAG8040382.1"/>
    </source>
</evidence>
<keyword evidence="3" id="KW-1185">Reference proteome</keyword>
<evidence type="ECO:0000313" key="3">
    <source>
        <dbReference type="Proteomes" id="UP000729913"/>
    </source>
</evidence>
<reference evidence="2" key="2">
    <citation type="submission" date="2021-04" db="EMBL/GenBank/DDBJ databases">
        <title>Genome-wide patterns of bracovirus chromosomal integration into multiple host tissues during parasitism.</title>
        <authorList>
            <person name="Chebbi M.A.C."/>
        </authorList>
    </citation>
    <scope>NUCLEOTIDE SEQUENCE</scope>
    <source>
        <tissue evidence="2">Whole body</tissue>
    </source>
</reference>
<feature type="region of interest" description="Disordered" evidence="1">
    <location>
        <begin position="86"/>
        <end position="118"/>
    </location>
</feature>
<protein>
    <submittedName>
        <fullName evidence="2">Uncharacterized protein</fullName>
    </submittedName>
</protein>
<name>A0A8J5USX8_9HYME</name>
<proteinExistence type="predicted"/>
<feature type="compositionally biased region" description="Polar residues" evidence="1">
    <location>
        <begin position="86"/>
        <end position="98"/>
    </location>
</feature>
<dbReference type="AlphaFoldDB" id="A0A8J5USX8"/>
<accession>A0A8J5USX8</accession>
<gene>
    <name evidence="2" type="ORF">G9C98_000953</name>
</gene>
<organism evidence="2 3">
    <name type="scientific">Cotesia typhae</name>
    <dbReference type="NCBI Taxonomy" id="2053667"/>
    <lineage>
        <taxon>Eukaryota</taxon>
        <taxon>Metazoa</taxon>
        <taxon>Ecdysozoa</taxon>
        <taxon>Arthropoda</taxon>
        <taxon>Hexapoda</taxon>
        <taxon>Insecta</taxon>
        <taxon>Pterygota</taxon>
        <taxon>Neoptera</taxon>
        <taxon>Endopterygota</taxon>
        <taxon>Hymenoptera</taxon>
        <taxon>Apocrita</taxon>
        <taxon>Ichneumonoidea</taxon>
        <taxon>Braconidae</taxon>
        <taxon>Microgastrinae</taxon>
        <taxon>Cotesia</taxon>
    </lineage>
</organism>